<keyword evidence="3" id="KW-0238">DNA-binding</keyword>
<comment type="similarity">
    <text evidence="1">Belongs to the LysR transcriptional regulatory family.</text>
</comment>
<evidence type="ECO:0000256" key="3">
    <source>
        <dbReference type="ARBA" id="ARBA00023125"/>
    </source>
</evidence>
<evidence type="ECO:0000256" key="2">
    <source>
        <dbReference type="ARBA" id="ARBA00023015"/>
    </source>
</evidence>
<dbReference type="SUPFAM" id="SSF53850">
    <property type="entry name" value="Periplasmic binding protein-like II"/>
    <property type="match status" value="1"/>
</dbReference>
<accession>A0ABX8E6K4</accession>
<dbReference type="InterPro" id="IPR036388">
    <property type="entry name" value="WH-like_DNA-bd_sf"/>
</dbReference>
<gene>
    <name evidence="6" type="ORF">HT578_09195</name>
</gene>
<dbReference type="PROSITE" id="PS50931">
    <property type="entry name" value="HTH_LYSR"/>
    <property type="match status" value="1"/>
</dbReference>
<dbReference type="Pfam" id="PF00126">
    <property type="entry name" value="HTH_1"/>
    <property type="match status" value="1"/>
</dbReference>
<evidence type="ECO:0000259" key="5">
    <source>
        <dbReference type="PROSITE" id="PS50931"/>
    </source>
</evidence>
<evidence type="ECO:0000256" key="4">
    <source>
        <dbReference type="ARBA" id="ARBA00023163"/>
    </source>
</evidence>
<dbReference type="PANTHER" id="PTHR30346:SF28">
    <property type="entry name" value="HTH-TYPE TRANSCRIPTIONAL REGULATOR CYNR"/>
    <property type="match status" value="1"/>
</dbReference>
<dbReference type="RefSeq" id="WP_030540406.1">
    <property type="nucleotide sequence ID" value="NZ_CP054856.1"/>
</dbReference>
<dbReference type="PANTHER" id="PTHR30346">
    <property type="entry name" value="TRANSCRIPTIONAL DUAL REGULATOR HCAR-RELATED"/>
    <property type="match status" value="1"/>
</dbReference>
<dbReference type="InterPro" id="IPR036390">
    <property type="entry name" value="WH_DNA-bd_sf"/>
</dbReference>
<proteinExistence type="inferred from homology"/>
<dbReference type="InterPro" id="IPR005119">
    <property type="entry name" value="LysR_subst-bd"/>
</dbReference>
<dbReference type="CDD" id="cd05466">
    <property type="entry name" value="PBP2_LTTR_substrate"/>
    <property type="match status" value="1"/>
</dbReference>
<dbReference type="PRINTS" id="PR00039">
    <property type="entry name" value="HTHLYSR"/>
</dbReference>
<evidence type="ECO:0000313" key="7">
    <source>
        <dbReference type="Proteomes" id="UP000677126"/>
    </source>
</evidence>
<sequence>MIERYLIHYFLAVMDQGNFSRAAQQCRISQPTLSVGIAKLESLVGHMLFQRTNRRVELTTHGATFALHARRIEAEFAKATLAMAVDQKRTLIRLGLVSTLPALWIESATREASIAEGEKLEIVEGRMSELAPRLERGRLDVVIGIVNGDVDDERLLFEEPYSLALSDNHPLATRSSVDPQEIADADMIVRRSCEALSDVSRFFTQRGVRPSFSARTFNDDRAVVFVRAGLGMTVMPRCFRQPGIAMPELSGFHMRRKIGMLIDPVTAGRVKDSQSLKFFAETLRSAATTG</sequence>
<reference evidence="6 7" key="1">
    <citation type="journal article" date="2021" name="Int. J. Syst. Evol. Microbiol.">
        <title>Novosphingobium decolorationis sp. nov., an aniline blue-decolourizing bacterium isolated from East Pacific sediment.</title>
        <authorList>
            <person name="Chen X."/>
            <person name="Dong B."/>
            <person name="Chen T."/>
            <person name="Ren N."/>
            <person name="Wang J."/>
            <person name="Xu Y."/>
            <person name="Yang J."/>
            <person name="Zhu S."/>
            <person name="Chen J."/>
        </authorList>
    </citation>
    <scope>NUCLEOTIDE SEQUENCE [LARGE SCALE GENOMIC DNA]</scope>
    <source>
        <strain evidence="6 7">502str22</strain>
    </source>
</reference>
<dbReference type="Pfam" id="PF03466">
    <property type="entry name" value="LysR_substrate"/>
    <property type="match status" value="1"/>
</dbReference>
<evidence type="ECO:0000256" key="1">
    <source>
        <dbReference type="ARBA" id="ARBA00009437"/>
    </source>
</evidence>
<dbReference type="Proteomes" id="UP000677126">
    <property type="component" value="Chromosome"/>
</dbReference>
<keyword evidence="4" id="KW-0804">Transcription</keyword>
<protein>
    <submittedName>
        <fullName evidence="6">LysR family transcriptional regulator</fullName>
    </submittedName>
</protein>
<keyword evidence="7" id="KW-1185">Reference proteome</keyword>
<feature type="domain" description="HTH lysR-type" evidence="5">
    <location>
        <begin position="1"/>
        <end position="59"/>
    </location>
</feature>
<dbReference type="EMBL" id="CP054856">
    <property type="protein sequence ID" value="QVM83846.1"/>
    <property type="molecule type" value="Genomic_DNA"/>
</dbReference>
<dbReference type="InterPro" id="IPR000847">
    <property type="entry name" value="LysR_HTH_N"/>
</dbReference>
<dbReference type="SUPFAM" id="SSF46785">
    <property type="entry name" value="Winged helix' DNA-binding domain"/>
    <property type="match status" value="1"/>
</dbReference>
<dbReference type="Gene3D" id="3.40.190.10">
    <property type="entry name" value="Periplasmic binding protein-like II"/>
    <property type="match status" value="2"/>
</dbReference>
<keyword evidence="2" id="KW-0805">Transcription regulation</keyword>
<organism evidence="6 7">
    <name type="scientific">Novosphingobium decolorationis</name>
    <dbReference type="NCBI Taxonomy" id="2698673"/>
    <lineage>
        <taxon>Bacteria</taxon>
        <taxon>Pseudomonadati</taxon>
        <taxon>Pseudomonadota</taxon>
        <taxon>Alphaproteobacteria</taxon>
        <taxon>Sphingomonadales</taxon>
        <taxon>Sphingomonadaceae</taxon>
        <taxon>Novosphingobium</taxon>
    </lineage>
</organism>
<evidence type="ECO:0000313" key="6">
    <source>
        <dbReference type="EMBL" id="QVM83846.1"/>
    </source>
</evidence>
<dbReference type="Gene3D" id="1.10.10.10">
    <property type="entry name" value="Winged helix-like DNA-binding domain superfamily/Winged helix DNA-binding domain"/>
    <property type="match status" value="1"/>
</dbReference>
<name>A0ABX8E6K4_9SPHN</name>